<accession>A0A926Y5F4</accession>
<name>A0A926Y5F4_9BACT</name>
<dbReference type="Pfam" id="PF18962">
    <property type="entry name" value="Por_Secre_tail"/>
    <property type="match status" value="1"/>
</dbReference>
<dbReference type="Proteomes" id="UP000598820">
    <property type="component" value="Unassembled WGS sequence"/>
</dbReference>
<evidence type="ECO:0000313" key="2">
    <source>
        <dbReference type="EMBL" id="MBD2704600.1"/>
    </source>
</evidence>
<dbReference type="InterPro" id="IPR026444">
    <property type="entry name" value="Secre_tail"/>
</dbReference>
<evidence type="ECO:0000313" key="3">
    <source>
        <dbReference type="Proteomes" id="UP000598820"/>
    </source>
</evidence>
<organism evidence="2 3">
    <name type="scientific">Spirosoma profusum</name>
    <dbReference type="NCBI Taxonomy" id="2771354"/>
    <lineage>
        <taxon>Bacteria</taxon>
        <taxon>Pseudomonadati</taxon>
        <taxon>Bacteroidota</taxon>
        <taxon>Cytophagia</taxon>
        <taxon>Cytophagales</taxon>
        <taxon>Cytophagaceae</taxon>
        <taxon>Spirosoma</taxon>
    </lineage>
</organism>
<proteinExistence type="predicted"/>
<comment type="caution">
    <text evidence="2">The sequence shown here is derived from an EMBL/GenBank/DDBJ whole genome shotgun (WGS) entry which is preliminary data.</text>
</comment>
<dbReference type="EMBL" id="JACWZY010000034">
    <property type="protein sequence ID" value="MBD2704600.1"/>
    <property type="molecule type" value="Genomic_DNA"/>
</dbReference>
<protein>
    <recommendedName>
        <fullName evidence="1">Secretion system C-terminal sorting domain-containing protein</fullName>
    </recommendedName>
</protein>
<keyword evidence="3" id="KW-1185">Reference proteome</keyword>
<reference evidence="2" key="1">
    <citation type="submission" date="2020-09" db="EMBL/GenBank/DDBJ databases">
        <authorList>
            <person name="Kim M.K."/>
        </authorList>
    </citation>
    <scope>NUCLEOTIDE SEQUENCE</scope>
    <source>
        <strain evidence="2">BT702</strain>
    </source>
</reference>
<sequence length="147" mass="16646">MKTIRTSIRHLVMAAVWLAGLGLSTVSLKAQSFTGQNTLLEIPNRLRPIITSVPNSSIIQIRYENKSRGSVRMQLRDKQGKILFDESEPKRKFAGQFDLASLPSGLYTIELSTQEARYRETIRIEASELSRVITFPQPSEDKLIVKQ</sequence>
<feature type="domain" description="Secretion system C-terminal sorting" evidence="1">
    <location>
        <begin position="54"/>
        <end position="118"/>
    </location>
</feature>
<dbReference type="AlphaFoldDB" id="A0A926Y5F4"/>
<dbReference type="RefSeq" id="WP_190891305.1">
    <property type="nucleotide sequence ID" value="NZ_JACWZY010000034.1"/>
</dbReference>
<gene>
    <name evidence="2" type="ORF">IC229_28435</name>
</gene>
<evidence type="ECO:0000259" key="1">
    <source>
        <dbReference type="Pfam" id="PF18962"/>
    </source>
</evidence>